<feature type="transmembrane region" description="Helical" evidence="1">
    <location>
        <begin position="6"/>
        <end position="24"/>
    </location>
</feature>
<keyword evidence="3" id="KW-1185">Reference proteome</keyword>
<dbReference type="AlphaFoldDB" id="A0A7W3TN39"/>
<gene>
    <name evidence="2" type="ORF">H4F98_12510</name>
</gene>
<keyword evidence="1" id="KW-0812">Transmembrane</keyword>
<comment type="caution">
    <text evidence="2">The sequence shown here is derived from an EMBL/GenBank/DDBJ whole genome shotgun (WGS) entry which is preliminary data.</text>
</comment>
<sequence>MDTRDLLVPALLFAGSLPMFAIAWRIGRGDLHWVNGLDARRLRDPAAVARRLARLLGLVGVALVLGAAGLYAAGDDEGRMIAVVLVLLLVVNGLGFALFRAASAARRDYLPRPPAPSEPDGGRT</sequence>
<dbReference type="EMBL" id="JACHTF010000014">
    <property type="protein sequence ID" value="MBB1061392.1"/>
    <property type="molecule type" value="Genomic_DNA"/>
</dbReference>
<evidence type="ECO:0000313" key="3">
    <source>
        <dbReference type="Proteomes" id="UP000523196"/>
    </source>
</evidence>
<proteinExistence type="predicted"/>
<organism evidence="2 3">
    <name type="scientific">Marilutibacter spongiae</name>
    <dbReference type="NCBI Taxonomy" id="2025720"/>
    <lineage>
        <taxon>Bacteria</taxon>
        <taxon>Pseudomonadati</taxon>
        <taxon>Pseudomonadota</taxon>
        <taxon>Gammaproteobacteria</taxon>
        <taxon>Lysobacterales</taxon>
        <taxon>Lysobacteraceae</taxon>
        <taxon>Marilutibacter</taxon>
    </lineage>
</organism>
<evidence type="ECO:0008006" key="4">
    <source>
        <dbReference type="Google" id="ProtNLM"/>
    </source>
</evidence>
<evidence type="ECO:0000256" key="1">
    <source>
        <dbReference type="SAM" id="Phobius"/>
    </source>
</evidence>
<dbReference type="RefSeq" id="WP_182688163.1">
    <property type="nucleotide sequence ID" value="NZ_JACHTF010000014.1"/>
</dbReference>
<keyword evidence="1" id="KW-1133">Transmembrane helix</keyword>
<name>A0A7W3TN39_9GAMM</name>
<keyword evidence="1" id="KW-0472">Membrane</keyword>
<feature type="transmembrane region" description="Helical" evidence="1">
    <location>
        <begin position="52"/>
        <end position="74"/>
    </location>
</feature>
<reference evidence="2 3" key="1">
    <citation type="submission" date="2020-08" db="EMBL/GenBank/DDBJ databases">
        <authorList>
            <person name="Xu S."/>
            <person name="Li A."/>
        </authorList>
    </citation>
    <scope>NUCLEOTIDE SEQUENCE [LARGE SCALE GENOMIC DNA]</scope>
    <source>
        <strain evidence="2 3">119BY6-57</strain>
    </source>
</reference>
<dbReference type="Proteomes" id="UP000523196">
    <property type="component" value="Unassembled WGS sequence"/>
</dbReference>
<evidence type="ECO:0000313" key="2">
    <source>
        <dbReference type="EMBL" id="MBB1061392.1"/>
    </source>
</evidence>
<accession>A0A7W3TN39</accession>
<feature type="transmembrane region" description="Helical" evidence="1">
    <location>
        <begin position="80"/>
        <end position="99"/>
    </location>
</feature>
<protein>
    <recommendedName>
        <fullName evidence="4">DUF3784 domain-containing protein</fullName>
    </recommendedName>
</protein>